<sequence length="131" mass="13952">MNYTKPIPLEGAHIANGKIVFDQPFTLASAVNSVGLRDLSDSIAGDTFVVCDLSTHGVQGCADMRASLQRQELMADACAIGLMLLVAVLVGSLAVTFTHLLARAIRPLRRERAQPTLVPANDHDPISEMAA</sequence>
<evidence type="ECO:0000256" key="1">
    <source>
        <dbReference type="SAM" id="Phobius"/>
    </source>
</evidence>
<gene>
    <name evidence="2" type="ORF">GCM10010990_34860</name>
</gene>
<reference evidence="2" key="2">
    <citation type="submission" date="2020-09" db="EMBL/GenBank/DDBJ databases">
        <authorList>
            <person name="Sun Q."/>
            <person name="Zhou Y."/>
        </authorList>
    </citation>
    <scope>NUCLEOTIDE SEQUENCE</scope>
    <source>
        <strain evidence="2">CGMCC 1.15360</strain>
    </source>
</reference>
<keyword evidence="1" id="KW-0472">Membrane</keyword>
<feature type="transmembrane region" description="Helical" evidence="1">
    <location>
        <begin position="79"/>
        <end position="102"/>
    </location>
</feature>
<accession>A0A916Z9S9</accession>
<dbReference type="RefSeq" id="WP_066769600.1">
    <property type="nucleotide sequence ID" value="NZ_BMIP01000011.1"/>
</dbReference>
<name>A0A916Z9S9_9SPHN</name>
<evidence type="ECO:0000313" key="2">
    <source>
        <dbReference type="EMBL" id="GGD81922.1"/>
    </source>
</evidence>
<reference evidence="2" key="1">
    <citation type="journal article" date="2014" name="Int. J. Syst. Evol. Microbiol.">
        <title>Complete genome sequence of Corynebacterium casei LMG S-19264T (=DSM 44701T), isolated from a smear-ripened cheese.</title>
        <authorList>
            <consortium name="US DOE Joint Genome Institute (JGI-PGF)"/>
            <person name="Walter F."/>
            <person name="Albersmeier A."/>
            <person name="Kalinowski J."/>
            <person name="Ruckert C."/>
        </authorList>
    </citation>
    <scope>NUCLEOTIDE SEQUENCE</scope>
    <source>
        <strain evidence="2">CGMCC 1.15360</strain>
    </source>
</reference>
<keyword evidence="1" id="KW-0812">Transmembrane</keyword>
<dbReference type="Proteomes" id="UP000612349">
    <property type="component" value="Unassembled WGS sequence"/>
</dbReference>
<dbReference type="AlphaFoldDB" id="A0A916Z9S9"/>
<keyword evidence="1" id="KW-1133">Transmembrane helix</keyword>
<dbReference type="OrthoDB" id="7448623at2"/>
<organism evidence="2 3">
    <name type="scientific">Croceicoccus mobilis</name>
    <dbReference type="NCBI Taxonomy" id="1703339"/>
    <lineage>
        <taxon>Bacteria</taxon>
        <taxon>Pseudomonadati</taxon>
        <taxon>Pseudomonadota</taxon>
        <taxon>Alphaproteobacteria</taxon>
        <taxon>Sphingomonadales</taxon>
        <taxon>Erythrobacteraceae</taxon>
        <taxon>Croceicoccus</taxon>
    </lineage>
</organism>
<protein>
    <submittedName>
        <fullName evidence="2">Uncharacterized protein</fullName>
    </submittedName>
</protein>
<dbReference type="EMBL" id="BMIP01000011">
    <property type="protein sequence ID" value="GGD81922.1"/>
    <property type="molecule type" value="Genomic_DNA"/>
</dbReference>
<comment type="caution">
    <text evidence="2">The sequence shown here is derived from an EMBL/GenBank/DDBJ whole genome shotgun (WGS) entry which is preliminary data.</text>
</comment>
<keyword evidence="3" id="KW-1185">Reference proteome</keyword>
<evidence type="ECO:0000313" key="3">
    <source>
        <dbReference type="Proteomes" id="UP000612349"/>
    </source>
</evidence>
<proteinExistence type="predicted"/>